<dbReference type="GO" id="GO:0016805">
    <property type="term" value="F:dipeptidase activity"/>
    <property type="evidence" value="ECO:0007669"/>
    <property type="project" value="UniProtKB-KW"/>
</dbReference>
<dbReference type="GO" id="GO:0008777">
    <property type="term" value="F:acetylornithine deacetylase activity"/>
    <property type="evidence" value="ECO:0007669"/>
    <property type="project" value="TreeGrafter"/>
</dbReference>
<dbReference type="SUPFAM" id="SSF55031">
    <property type="entry name" value="Bacterial exopeptidase dimerisation domain"/>
    <property type="match status" value="1"/>
</dbReference>
<dbReference type="PROSITE" id="PS00759">
    <property type="entry name" value="ARGE_DAPE_CPG2_2"/>
    <property type="match status" value="1"/>
</dbReference>
<feature type="domain" description="Peptidase M20 dimerisation" evidence="9">
    <location>
        <begin position="260"/>
        <end position="370"/>
    </location>
</feature>
<dbReference type="CDD" id="cd03888">
    <property type="entry name" value="M20_PepV"/>
    <property type="match status" value="1"/>
</dbReference>
<proteinExistence type="inferred from homology"/>
<evidence type="ECO:0000256" key="7">
    <source>
        <dbReference type="ARBA" id="ARBA00022997"/>
    </source>
</evidence>
<reference evidence="10" key="1">
    <citation type="submission" date="2020-09" db="EMBL/GenBank/DDBJ databases">
        <title>A novel bacterium of genus Hazenella, isolated from South China Sea.</title>
        <authorList>
            <person name="Huang H."/>
            <person name="Mo K."/>
            <person name="Hu Y."/>
        </authorList>
    </citation>
    <scope>NUCLEOTIDE SEQUENCE</scope>
    <source>
        <strain evidence="10">IB182357</strain>
    </source>
</reference>
<dbReference type="Proteomes" id="UP000661691">
    <property type="component" value="Unassembled WGS sequence"/>
</dbReference>
<dbReference type="GO" id="GO:0008270">
    <property type="term" value="F:zinc ion binding"/>
    <property type="evidence" value="ECO:0007669"/>
    <property type="project" value="InterPro"/>
</dbReference>
<organism evidence="10 11">
    <name type="scientific">Polycladospora coralii</name>
    <dbReference type="NCBI Taxonomy" id="2771432"/>
    <lineage>
        <taxon>Bacteria</taxon>
        <taxon>Bacillati</taxon>
        <taxon>Bacillota</taxon>
        <taxon>Bacilli</taxon>
        <taxon>Bacillales</taxon>
        <taxon>Thermoactinomycetaceae</taxon>
        <taxon>Polycladospora</taxon>
    </lineage>
</organism>
<dbReference type="Pfam" id="PF01546">
    <property type="entry name" value="Peptidase_M20"/>
    <property type="match status" value="1"/>
</dbReference>
<comment type="caution">
    <text evidence="10">The sequence shown here is derived from an EMBL/GenBank/DDBJ whole genome shotgun (WGS) entry which is preliminary data.</text>
</comment>
<keyword evidence="8" id="KW-0482">Metalloprotease</keyword>
<keyword evidence="6" id="KW-0862">Zinc</keyword>
<sequence>MNWKQEVESRKEQMIADLKDFLAIESTLDLSTAEVNKPFGKKVDDALQYMLDLGGKDGFHTKNVDGYAGHIEYGTGDELIGVLAHVDVVPAGDGWTSPPFSPEVRTGKLYARGAIDDKGPGMAAYYALKIVKESGLPLSKRVRLILGTDEETNWRCMKHYFSKEDMPSMGFTPDADFPIITAEKGLLDILLTGAIIPTNISDSTWVLEQFEGGQRVNMVPDVAICKLTGEGDVFDLKEKVQDILLQNRIQGYAEEADDHVKICVHGRAYHGSEPEKGLNAVLELAKILATIDLDSAGSAYVEMINRFLTDSFFGEKMGLSQADDVVGKLTVNAGVFQYAKNEESKLQLNIRYPLSGDKNAILSKVDECFQSYGLKIVDVDHKAAHYCEPDHPLVKTLSSVYEEQTGKKAELLAIGGGTYARALNVGVAFGPLFPGKEETAHQKDEFIELDDLFQATALYAQAIYELAK</sequence>
<evidence type="ECO:0000256" key="8">
    <source>
        <dbReference type="ARBA" id="ARBA00023049"/>
    </source>
</evidence>
<evidence type="ECO:0000256" key="1">
    <source>
        <dbReference type="ARBA" id="ARBA00001947"/>
    </source>
</evidence>
<keyword evidence="4" id="KW-0479">Metal-binding</keyword>
<dbReference type="EMBL" id="JACXAH010000018">
    <property type="protein sequence ID" value="MBD1373161.1"/>
    <property type="molecule type" value="Genomic_DNA"/>
</dbReference>
<evidence type="ECO:0000313" key="11">
    <source>
        <dbReference type="Proteomes" id="UP000661691"/>
    </source>
</evidence>
<dbReference type="GO" id="GO:0008237">
    <property type="term" value="F:metallopeptidase activity"/>
    <property type="evidence" value="ECO:0007669"/>
    <property type="project" value="UniProtKB-KW"/>
</dbReference>
<dbReference type="NCBIfam" id="TIGR01887">
    <property type="entry name" value="dipeptidaselike"/>
    <property type="match status" value="1"/>
</dbReference>
<dbReference type="NCBIfam" id="NF005591">
    <property type="entry name" value="PRK07318.1"/>
    <property type="match status" value="1"/>
</dbReference>
<gene>
    <name evidence="10" type="primary">pepV</name>
    <name evidence="10" type="ORF">IC620_12425</name>
</gene>
<keyword evidence="3" id="KW-0645">Protease</keyword>
<dbReference type="PROSITE" id="PS00758">
    <property type="entry name" value="ARGE_DAPE_CPG2_1"/>
    <property type="match status" value="1"/>
</dbReference>
<evidence type="ECO:0000256" key="5">
    <source>
        <dbReference type="ARBA" id="ARBA00022801"/>
    </source>
</evidence>
<dbReference type="PANTHER" id="PTHR43808">
    <property type="entry name" value="ACETYLORNITHINE DEACETYLASE"/>
    <property type="match status" value="1"/>
</dbReference>
<evidence type="ECO:0000256" key="6">
    <source>
        <dbReference type="ARBA" id="ARBA00022833"/>
    </source>
</evidence>
<keyword evidence="7" id="KW-0224">Dipeptidase</keyword>
<dbReference type="RefSeq" id="WP_191142345.1">
    <property type="nucleotide sequence ID" value="NZ_JACXAH010000018.1"/>
</dbReference>
<dbReference type="AlphaFoldDB" id="A0A926NAA9"/>
<accession>A0A926NAA9</accession>
<dbReference type="InterPro" id="IPR036264">
    <property type="entry name" value="Bact_exopeptidase_dim_dom"/>
</dbReference>
<dbReference type="Gene3D" id="3.30.70.360">
    <property type="match status" value="2"/>
</dbReference>
<dbReference type="Gene3D" id="3.40.630.10">
    <property type="entry name" value="Zn peptidases"/>
    <property type="match status" value="1"/>
</dbReference>
<dbReference type="PANTHER" id="PTHR43808:SF31">
    <property type="entry name" value="N-ACETYL-L-CITRULLINE DEACETYLASE"/>
    <property type="match status" value="1"/>
</dbReference>
<dbReference type="InterPro" id="IPR050072">
    <property type="entry name" value="Peptidase_M20A"/>
</dbReference>
<comment type="similarity">
    <text evidence="2">Belongs to the peptidase M20A family.</text>
</comment>
<dbReference type="GO" id="GO:0006526">
    <property type="term" value="P:L-arginine biosynthetic process"/>
    <property type="evidence" value="ECO:0007669"/>
    <property type="project" value="TreeGrafter"/>
</dbReference>
<comment type="cofactor">
    <cofactor evidence="1">
        <name>Zn(2+)</name>
        <dbReference type="ChEBI" id="CHEBI:29105"/>
    </cofactor>
</comment>
<dbReference type="InterPro" id="IPR001261">
    <property type="entry name" value="ArgE/DapE_CS"/>
</dbReference>
<dbReference type="InterPro" id="IPR002933">
    <property type="entry name" value="Peptidase_M20"/>
</dbReference>
<protein>
    <submittedName>
        <fullName evidence="10">Dipeptidase PepV</fullName>
    </submittedName>
</protein>
<keyword evidence="5" id="KW-0378">Hydrolase</keyword>
<dbReference type="InterPro" id="IPR010964">
    <property type="entry name" value="M20A_pepV-rel"/>
</dbReference>
<evidence type="ECO:0000256" key="4">
    <source>
        <dbReference type="ARBA" id="ARBA00022723"/>
    </source>
</evidence>
<dbReference type="SUPFAM" id="SSF53187">
    <property type="entry name" value="Zn-dependent exopeptidases"/>
    <property type="match status" value="1"/>
</dbReference>
<evidence type="ECO:0000313" key="10">
    <source>
        <dbReference type="EMBL" id="MBD1373161.1"/>
    </source>
</evidence>
<dbReference type="InterPro" id="IPR011650">
    <property type="entry name" value="Peptidase_M20_dimer"/>
</dbReference>
<evidence type="ECO:0000259" key="9">
    <source>
        <dbReference type="Pfam" id="PF07687"/>
    </source>
</evidence>
<keyword evidence="11" id="KW-1185">Reference proteome</keyword>
<dbReference type="Pfam" id="PF07687">
    <property type="entry name" value="M20_dimer"/>
    <property type="match status" value="1"/>
</dbReference>
<name>A0A926NAA9_9BACL</name>
<evidence type="ECO:0000256" key="2">
    <source>
        <dbReference type="ARBA" id="ARBA00006247"/>
    </source>
</evidence>
<evidence type="ECO:0000256" key="3">
    <source>
        <dbReference type="ARBA" id="ARBA00022670"/>
    </source>
</evidence>
<dbReference type="GO" id="GO:0006508">
    <property type="term" value="P:proteolysis"/>
    <property type="evidence" value="ECO:0007669"/>
    <property type="project" value="UniProtKB-KW"/>
</dbReference>